<dbReference type="InterPro" id="IPR020818">
    <property type="entry name" value="Chaperonin_GroES"/>
</dbReference>
<dbReference type="RefSeq" id="XP_013335986.1">
    <property type="nucleotide sequence ID" value="XM_013480532.1"/>
</dbReference>
<dbReference type="SMART" id="SM00883">
    <property type="entry name" value="Cpn10"/>
    <property type="match status" value="1"/>
</dbReference>
<dbReference type="OrthoDB" id="184876at2759"/>
<dbReference type="CDD" id="cd00320">
    <property type="entry name" value="cpn10"/>
    <property type="match status" value="1"/>
</dbReference>
<reference evidence="5" key="1">
    <citation type="submission" date="2013-10" db="EMBL/GenBank/DDBJ databases">
        <title>Genomic analysis of the causative agents of coccidiosis in chickens.</title>
        <authorList>
            <person name="Reid A.J."/>
            <person name="Blake D."/>
            <person name="Billington K."/>
            <person name="Browne H."/>
            <person name="Dunn M."/>
            <person name="Hung S."/>
            <person name="Kawahara F."/>
            <person name="Miranda-Saavedra D."/>
            <person name="Mourier T."/>
            <person name="Nagra H."/>
            <person name="Otto T.D."/>
            <person name="Rawlings N."/>
            <person name="Sanchez A."/>
            <person name="Sanders M."/>
            <person name="Subramaniam C."/>
            <person name="Tay Y."/>
            <person name="Dear P."/>
            <person name="Doerig C."/>
            <person name="Gruber A."/>
            <person name="Parkinson J."/>
            <person name="Shirley M."/>
            <person name="Wan K.L."/>
            <person name="Berriman M."/>
            <person name="Tomley F."/>
            <person name="Pain A."/>
        </authorList>
    </citation>
    <scope>NUCLEOTIDE SEQUENCE [LARGE SCALE GENOMIC DNA]</scope>
    <source>
        <strain evidence="5">Weybridge</strain>
    </source>
</reference>
<evidence type="ECO:0000313" key="6">
    <source>
        <dbReference type="Proteomes" id="UP000030763"/>
    </source>
</evidence>
<dbReference type="GO" id="GO:0005524">
    <property type="term" value="F:ATP binding"/>
    <property type="evidence" value="ECO:0007669"/>
    <property type="project" value="InterPro"/>
</dbReference>
<accession>U6M8E8</accession>
<dbReference type="InterPro" id="IPR037124">
    <property type="entry name" value="Chaperonin_GroES_sf"/>
</dbReference>
<dbReference type="PANTHER" id="PTHR10772:SF0">
    <property type="entry name" value="10 KDA HEAT SHOCK PROTEIN, MITOCHONDRIAL"/>
    <property type="match status" value="1"/>
</dbReference>
<keyword evidence="6" id="KW-1185">Reference proteome</keyword>
<proteinExistence type="inferred from homology"/>
<evidence type="ECO:0000256" key="2">
    <source>
        <dbReference type="ARBA" id="ARBA00023186"/>
    </source>
</evidence>
<dbReference type="PANTHER" id="PTHR10772">
    <property type="entry name" value="10 KDA HEAT SHOCK PROTEIN"/>
    <property type="match status" value="1"/>
</dbReference>
<dbReference type="GO" id="GO:0044183">
    <property type="term" value="F:protein folding chaperone"/>
    <property type="evidence" value="ECO:0007669"/>
    <property type="project" value="InterPro"/>
</dbReference>
<dbReference type="Gene3D" id="2.30.33.40">
    <property type="entry name" value="GroES chaperonin"/>
    <property type="match status" value="1"/>
</dbReference>
<dbReference type="PRINTS" id="PR00297">
    <property type="entry name" value="CHAPERONIN10"/>
</dbReference>
<evidence type="ECO:0000256" key="4">
    <source>
        <dbReference type="SAM" id="MobiDB-lite"/>
    </source>
</evidence>
<dbReference type="Proteomes" id="UP000030763">
    <property type="component" value="Unassembled WGS sequence"/>
</dbReference>
<dbReference type="GO" id="GO:0051082">
    <property type="term" value="F:unfolded protein binding"/>
    <property type="evidence" value="ECO:0007669"/>
    <property type="project" value="TreeGrafter"/>
</dbReference>
<name>U6M8E8_EIMMA</name>
<dbReference type="InterPro" id="IPR011032">
    <property type="entry name" value="GroES-like_sf"/>
</dbReference>
<dbReference type="GO" id="GO:0051087">
    <property type="term" value="F:protein-folding chaperone binding"/>
    <property type="evidence" value="ECO:0007669"/>
    <property type="project" value="TreeGrafter"/>
</dbReference>
<feature type="compositionally biased region" description="Basic residues" evidence="4">
    <location>
        <begin position="1"/>
        <end position="11"/>
    </location>
</feature>
<feature type="region of interest" description="Disordered" evidence="4">
    <location>
        <begin position="1"/>
        <end position="25"/>
    </location>
</feature>
<keyword evidence="2 3" id="KW-0143">Chaperone</keyword>
<dbReference type="SUPFAM" id="SSF50129">
    <property type="entry name" value="GroES-like"/>
    <property type="match status" value="1"/>
</dbReference>
<dbReference type="GeneID" id="25336137"/>
<dbReference type="VEuPathDB" id="ToxoDB:EMWEY_00021510"/>
<evidence type="ECO:0000256" key="1">
    <source>
        <dbReference type="ARBA" id="ARBA00006975"/>
    </source>
</evidence>
<dbReference type="EMBL" id="HG720308">
    <property type="protein sequence ID" value="CDJ59338.1"/>
    <property type="molecule type" value="Genomic_DNA"/>
</dbReference>
<protein>
    <submittedName>
        <fullName evidence="5">Chaperonin CPN10, mitochondrial, putative</fullName>
    </submittedName>
</protein>
<evidence type="ECO:0000313" key="5">
    <source>
        <dbReference type="EMBL" id="CDJ59338.1"/>
    </source>
</evidence>
<dbReference type="GO" id="GO:0046872">
    <property type="term" value="F:metal ion binding"/>
    <property type="evidence" value="ECO:0007669"/>
    <property type="project" value="TreeGrafter"/>
</dbReference>
<dbReference type="GO" id="GO:0005739">
    <property type="term" value="C:mitochondrion"/>
    <property type="evidence" value="ECO:0007669"/>
    <property type="project" value="TreeGrafter"/>
</dbReference>
<organism evidence="5 6">
    <name type="scientific">Eimeria maxima</name>
    <name type="common">Coccidian parasite</name>
    <dbReference type="NCBI Taxonomy" id="5804"/>
    <lineage>
        <taxon>Eukaryota</taxon>
        <taxon>Sar</taxon>
        <taxon>Alveolata</taxon>
        <taxon>Apicomplexa</taxon>
        <taxon>Conoidasida</taxon>
        <taxon>Coccidia</taxon>
        <taxon>Eucoccidiorida</taxon>
        <taxon>Eimeriorina</taxon>
        <taxon>Eimeriidae</taxon>
        <taxon>Eimeria</taxon>
    </lineage>
</organism>
<dbReference type="Pfam" id="PF00166">
    <property type="entry name" value="Cpn10"/>
    <property type="match status" value="1"/>
</dbReference>
<reference evidence="5" key="2">
    <citation type="submission" date="2013-10" db="EMBL/GenBank/DDBJ databases">
        <authorList>
            <person name="Aslett M."/>
        </authorList>
    </citation>
    <scope>NUCLEOTIDE SEQUENCE [LARGE SCALE GENOMIC DNA]</scope>
    <source>
        <strain evidence="5">Weybridge</strain>
    </source>
</reference>
<evidence type="ECO:0000256" key="3">
    <source>
        <dbReference type="RuleBase" id="RU003479"/>
    </source>
</evidence>
<sequence>MHPTPKKRNSRAARQQPLDRQGPFGSSICAPFSRNDFRLLSVLRGVTSVLQRCSCARINLSPPKWVVFRVQEAHPGVFLPGEVRGIGKADAFLGLCLCVCASSFQSGVASRLMPLFGRCVVQKVQPSAVSKGGIYIPSSASQQTGCHIAKVVAVAPPKPSANAAVSEDWSKLQVGQTVMVPEYGGMKLQLEEEELFVFRGEDILAVVKDQ</sequence>
<dbReference type="AlphaFoldDB" id="U6M8E8"/>
<comment type="similarity">
    <text evidence="1 3">Belongs to the GroES chaperonin family.</text>
</comment>
<gene>
    <name evidence="5" type="ORF">EMWEY_00021510</name>
</gene>